<proteinExistence type="predicted"/>
<dbReference type="AlphaFoldDB" id="A0A164QXE9"/>
<dbReference type="EMBL" id="KV419423">
    <property type="protein sequence ID" value="KZS90056.1"/>
    <property type="molecule type" value="Genomic_DNA"/>
</dbReference>
<evidence type="ECO:0000313" key="2">
    <source>
        <dbReference type="EMBL" id="KZS90056.1"/>
    </source>
</evidence>
<evidence type="ECO:0000313" key="3">
    <source>
        <dbReference type="Proteomes" id="UP000076722"/>
    </source>
</evidence>
<accession>A0A164QXE9</accession>
<keyword evidence="1" id="KW-0732">Signal</keyword>
<dbReference type="OrthoDB" id="3043660at2759"/>
<dbReference type="Proteomes" id="UP000076722">
    <property type="component" value="Unassembled WGS sequence"/>
</dbReference>
<organism evidence="2 3">
    <name type="scientific">Sistotremastrum niveocremeum HHB9708</name>
    <dbReference type="NCBI Taxonomy" id="1314777"/>
    <lineage>
        <taxon>Eukaryota</taxon>
        <taxon>Fungi</taxon>
        <taxon>Dikarya</taxon>
        <taxon>Basidiomycota</taxon>
        <taxon>Agaricomycotina</taxon>
        <taxon>Agaricomycetes</taxon>
        <taxon>Sistotremastrales</taxon>
        <taxon>Sistotremastraceae</taxon>
        <taxon>Sertulicium</taxon>
        <taxon>Sertulicium niveocremeum</taxon>
    </lineage>
</organism>
<feature type="signal peptide" evidence="1">
    <location>
        <begin position="1"/>
        <end position="20"/>
    </location>
</feature>
<sequence length="149" mass="15872">MKSILSVALLSLVGAATSSAVPRSCPESSQFGVLTVSPTTLQPGSTFAINTDFTCAVDQFSIVPKYLDYYIEVLENSNNGHEPPVLLARRQFSTSHGLTDSFTTTVPKLNYFEGAPYVVQVDVTYPIQGTDGEPVYIVGGTEASISLSA</sequence>
<gene>
    <name evidence="2" type="ORF">SISNIDRAFT_488592</name>
</gene>
<keyword evidence="3" id="KW-1185">Reference proteome</keyword>
<protein>
    <submittedName>
        <fullName evidence="2">Uncharacterized protein</fullName>
    </submittedName>
</protein>
<name>A0A164QXE9_9AGAM</name>
<feature type="chain" id="PRO_5007852709" evidence="1">
    <location>
        <begin position="21"/>
        <end position="149"/>
    </location>
</feature>
<evidence type="ECO:0000256" key="1">
    <source>
        <dbReference type="SAM" id="SignalP"/>
    </source>
</evidence>
<reference evidence="2 3" key="1">
    <citation type="journal article" date="2016" name="Mol. Biol. Evol.">
        <title>Comparative Genomics of Early-Diverging Mushroom-Forming Fungi Provides Insights into the Origins of Lignocellulose Decay Capabilities.</title>
        <authorList>
            <person name="Nagy L.G."/>
            <person name="Riley R."/>
            <person name="Tritt A."/>
            <person name="Adam C."/>
            <person name="Daum C."/>
            <person name="Floudas D."/>
            <person name="Sun H."/>
            <person name="Yadav J.S."/>
            <person name="Pangilinan J."/>
            <person name="Larsson K.H."/>
            <person name="Matsuura K."/>
            <person name="Barry K."/>
            <person name="Labutti K."/>
            <person name="Kuo R."/>
            <person name="Ohm R.A."/>
            <person name="Bhattacharya S.S."/>
            <person name="Shirouzu T."/>
            <person name="Yoshinaga Y."/>
            <person name="Martin F.M."/>
            <person name="Grigoriev I.V."/>
            <person name="Hibbett D.S."/>
        </authorList>
    </citation>
    <scope>NUCLEOTIDE SEQUENCE [LARGE SCALE GENOMIC DNA]</scope>
    <source>
        <strain evidence="2 3">HHB9708</strain>
    </source>
</reference>